<dbReference type="InterPro" id="IPR050828">
    <property type="entry name" value="C-type_lectin/matrix_domain"/>
</dbReference>
<keyword evidence="1" id="KW-0732">Signal</keyword>
<evidence type="ECO:0000259" key="2">
    <source>
        <dbReference type="PROSITE" id="PS50041"/>
    </source>
</evidence>
<proteinExistence type="predicted"/>
<organism evidence="3 4">
    <name type="scientific">Mytilus galloprovincialis</name>
    <name type="common">Mediterranean mussel</name>
    <dbReference type="NCBI Taxonomy" id="29158"/>
    <lineage>
        <taxon>Eukaryota</taxon>
        <taxon>Metazoa</taxon>
        <taxon>Spiralia</taxon>
        <taxon>Lophotrochozoa</taxon>
        <taxon>Mollusca</taxon>
        <taxon>Bivalvia</taxon>
        <taxon>Autobranchia</taxon>
        <taxon>Pteriomorphia</taxon>
        <taxon>Mytilida</taxon>
        <taxon>Mytiloidea</taxon>
        <taxon>Mytilidae</taxon>
        <taxon>Mytilinae</taxon>
        <taxon>Mytilus</taxon>
    </lineage>
</organism>
<dbReference type="OrthoDB" id="6128738at2759"/>
<evidence type="ECO:0000313" key="4">
    <source>
        <dbReference type="Proteomes" id="UP000596742"/>
    </source>
</evidence>
<accession>A0A8B6BX56</accession>
<dbReference type="Gene3D" id="3.10.100.10">
    <property type="entry name" value="Mannose-Binding Protein A, subunit A"/>
    <property type="match status" value="1"/>
</dbReference>
<reference evidence="3" key="1">
    <citation type="submission" date="2018-11" db="EMBL/GenBank/DDBJ databases">
        <authorList>
            <person name="Alioto T."/>
            <person name="Alioto T."/>
        </authorList>
    </citation>
    <scope>NUCLEOTIDE SEQUENCE</scope>
</reference>
<dbReference type="PANTHER" id="PTHR45710">
    <property type="entry name" value="C-TYPE LECTIN DOMAIN-CONTAINING PROTEIN 180"/>
    <property type="match status" value="1"/>
</dbReference>
<dbReference type="AlphaFoldDB" id="A0A8B6BX56"/>
<dbReference type="SMART" id="SM00034">
    <property type="entry name" value="CLECT"/>
    <property type="match status" value="1"/>
</dbReference>
<keyword evidence="4" id="KW-1185">Reference proteome</keyword>
<dbReference type="Proteomes" id="UP000596742">
    <property type="component" value="Unassembled WGS sequence"/>
</dbReference>
<name>A0A8B6BX56_MYTGA</name>
<sequence length="244" mass="27786">MRFIRVLVLLLLTVPVCSIQRNTNLIDNQFSKLSIYCRQSFVKLESSARSSVQCASYCLSLFTPYCKAFTWNEIYKICSLIDKITKIEVAVGVYVPVQSELDIYAAFKDGCTNKGYYYDFNSNTCLKMFVDSDGKTWKGARNHCQGNGGDLISLTTLAKWNFVTMFTSCVSDVWIGIKDKRWVTNDVFQNIFNAKVQFNNFDSAYTNDPEPVCVAFKYGSPVADLQDESCNIRLKQTYVCEIQV</sequence>
<dbReference type="InterPro" id="IPR016186">
    <property type="entry name" value="C-type_lectin-like/link_sf"/>
</dbReference>
<evidence type="ECO:0000313" key="3">
    <source>
        <dbReference type="EMBL" id="VDH97358.1"/>
    </source>
</evidence>
<dbReference type="Pfam" id="PF00059">
    <property type="entry name" value="Lectin_C"/>
    <property type="match status" value="1"/>
</dbReference>
<dbReference type="CDD" id="cd00037">
    <property type="entry name" value="CLECT"/>
    <property type="match status" value="1"/>
</dbReference>
<feature type="domain" description="C-type lectin" evidence="2">
    <location>
        <begin position="121"/>
        <end position="231"/>
    </location>
</feature>
<protein>
    <recommendedName>
        <fullName evidence="2">C-type lectin domain-containing protein</fullName>
    </recommendedName>
</protein>
<dbReference type="PROSITE" id="PS50041">
    <property type="entry name" value="C_TYPE_LECTIN_2"/>
    <property type="match status" value="1"/>
</dbReference>
<dbReference type="PANTHER" id="PTHR45710:SF36">
    <property type="entry name" value="C-TYPE LECTIN DOMAIN-CONTAINING PROTEIN"/>
    <property type="match status" value="1"/>
</dbReference>
<dbReference type="InterPro" id="IPR016187">
    <property type="entry name" value="CTDL_fold"/>
</dbReference>
<dbReference type="InterPro" id="IPR001304">
    <property type="entry name" value="C-type_lectin-like"/>
</dbReference>
<dbReference type="SUPFAM" id="SSF56436">
    <property type="entry name" value="C-type lectin-like"/>
    <property type="match status" value="1"/>
</dbReference>
<evidence type="ECO:0000256" key="1">
    <source>
        <dbReference type="SAM" id="SignalP"/>
    </source>
</evidence>
<gene>
    <name evidence="3" type="ORF">MGAL_10B037070</name>
</gene>
<feature type="signal peptide" evidence="1">
    <location>
        <begin position="1"/>
        <end position="19"/>
    </location>
</feature>
<comment type="caution">
    <text evidence="3">The sequence shown here is derived from an EMBL/GenBank/DDBJ whole genome shotgun (WGS) entry which is preliminary data.</text>
</comment>
<feature type="chain" id="PRO_5032379747" description="C-type lectin domain-containing protein" evidence="1">
    <location>
        <begin position="20"/>
        <end position="244"/>
    </location>
</feature>
<dbReference type="EMBL" id="UYJE01000890">
    <property type="protein sequence ID" value="VDH97358.1"/>
    <property type="molecule type" value="Genomic_DNA"/>
</dbReference>